<dbReference type="PANTHER" id="PTHR10412:SF10">
    <property type="entry name" value="GLYCOSYL HYDROLASE FAMILY 63 C-TERMINAL DOMAIN-CONTAINING PROTEIN"/>
    <property type="match status" value="1"/>
</dbReference>
<dbReference type="EMBL" id="CP042434">
    <property type="protein sequence ID" value="QEC73070.1"/>
    <property type="molecule type" value="Genomic_DNA"/>
</dbReference>
<dbReference type="PANTHER" id="PTHR10412">
    <property type="entry name" value="MANNOSYL-OLIGOSACCHARIDE GLUCOSIDASE"/>
    <property type="match status" value="1"/>
</dbReference>
<proteinExistence type="predicted"/>
<dbReference type="InterPro" id="IPR008928">
    <property type="entry name" value="6-hairpin_glycosidase_sf"/>
</dbReference>
<dbReference type="GO" id="GO:0004573">
    <property type="term" value="F:Glc3Man9GlcNAc2 oligosaccharide glucosidase activity"/>
    <property type="evidence" value="ECO:0007669"/>
    <property type="project" value="InterPro"/>
</dbReference>
<sequence length="925" mass="107610">MAAKQTTQHTPQDQSQAKNSTKNNPSAQDAATQQNAQSHSKNQPESLLNDTAEGKRLQEANWKKWGPYVSDRHWGTVREDYSASGDAWRSTTHEMARSKAWRWGEEAIGGICDNMQYLCFGWAFWNGQDPILKERYFGLSNYEGNHGEDVKELYYYLDNTPSHAYMKMLYKYPFAQFPYEQLLSENAKRTHKDPEFELMDTGVMDNGQYFDIQIEYAKNSAEDILIQLKVTNRSKDKTATLHVLPTLWFRNYWNWQEQPIKPTMQADGNHQIKLHQEALGEYHFYTEPTGALLFCDNETNNKKLYGSENKSVFVKDGINDYVIDGNENAVNNQQGTKVSVYTKRSFDPGGVEVFRFRLSKTALSNPFKDFDAIYQNRVQDANEFYATLQQIISDPEEKKIQRQALAGMLWSKQFYHYNVSKWLQGDPGMPPPPDARKEGRNSGWQNIDNLNIISMPDKWEYPWYATWDLAFHAVNFAMIDSRFAKNQMKIITHEWYMHANGQLPAYEWDFGNVNPPVHAWATWRVYKIDEKNNGKPDTDFLKLVYHKLLLNFTWWVNRKDAEKNNIFEGGFLGLDNIGVFDRNDATAHGVQLEQSDATAWMAMFALNMMRIALELCKTDIVYQDMASKFFEHFLSIAYAMENVKGDGEGLWDEQDEFYYDQIHTKYGENIRLRLRSIVGIIPMFAVEVIDEASLRQAPLFIKRMNWIYDNRPELANLVSRWKEQNSTLHLLSLLRGHRMKKILERMLDENEFLSDYGVRSVSKYHKDHPYTLKIGNLIYNVAYTPGESDSNMFGGNSNWRGPIWMPINFLIVESLQRFHFYYGKDFKVECPTGSGNYLTILEIAEFLACRNLQLFAADKSGRRAFLNGDEKQQNDPEFNQYILFHEYFHGDTGQGLGAAHQTGWTGIIAKMIQSKYNQKRARKEK</sequence>
<dbReference type="OrthoDB" id="9781878at2"/>
<dbReference type="Gene3D" id="1.50.10.10">
    <property type="match status" value="1"/>
</dbReference>
<dbReference type="Proteomes" id="UP000321291">
    <property type="component" value="Chromosome"/>
</dbReference>
<dbReference type="SUPFAM" id="SSF48208">
    <property type="entry name" value="Six-hairpin glycosidases"/>
    <property type="match status" value="1"/>
</dbReference>
<dbReference type="InterPro" id="IPR054491">
    <property type="entry name" value="MGH1-like_GH"/>
</dbReference>
<name>A0A5B8VNI3_9BACT</name>
<accession>A0A5B8VNI3</accession>
<dbReference type="InterPro" id="IPR012341">
    <property type="entry name" value="6hp_glycosidase-like_sf"/>
</dbReference>
<dbReference type="GO" id="GO:0009311">
    <property type="term" value="P:oligosaccharide metabolic process"/>
    <property type="evidence" value="ECO:0007669"/>
    <property type="project" value="InterPro"/>
</dbReference>
<keyword evidence="4" id="KW-1185">Reference proteome</keyword>
<dbReference type="Pfam" id="PF22422">
    <property type="entry name" value="MGH1-like_GH"/>
    <property type="match status" value="2"/>
</dbReference>
<organism evidence="3 4">
    <name type="scientific">Arachidicoccus ginsenosidivorans</name>
    <dbReference type="NCBI Taxonomy" id="496057"/>
    <lineage>
        <taxon>Bacteria</taxon>
        <taxon>Pseudomonadati</taxon>
        <taxon>Bacteroidota</taxon>
        <taxon>Chitinophagia</taxon>
        <taxon>Chitinophagales</taxon>
        <taxon>Chitinophagaceae</taxon>
        <taxon>Arachidicoccus</taxon>
    </lineage>
</organism>
<evidence type="ECO:0000256" key="1">
    <source>
        <dbReference type="SAM" id="MobiDB-lite"/>
    </source>
</evidence>
<feature type="domain" description="Mannosylglycerate hydrolase MGH1-like glycoside hydrolase" evidence="2">
    <location>
        <begin position="732"/>
        <end position="902"/>
    </location>
</feature>
<dbReference type="InterPro" id="IPR004888">
    <property type="entry name" value="Glycoside_hydrolase_63"/>
</dbReference>
<feature type="domain" description="Mannosylglycerate hydrolase MGH1-like glycoside hydrolase" evidence="2">
    <location>
        <begin position="461"/>
        <end position="696"/>
    </location>
</feature>
<dbReference type="KEGG" id="agi:FSB73_16675"/>
<reference evidence="3 4" key="1">
    <citation type="journal article" date="2017" name="Int. J. Syst. Evol. Microbiol.">
        <title>Arachidicoccus ginsenosidivorans sp. nov., with ginsenoside-converting activity isolated from ginseng cultivating soil.</title>
        <authorList>
            <person name="Siddiqi M.Z."/>
            <person name="Aslam Z."/>
            <person name="Im W.T."/>
        </authorList>
    </citation>
    <scope>NUCLEOTIDE SEQUENCE [LARGE SCALE GENOMIC DNA]</scope>
    <source>
        <strain evidence="3 4">Gsoil 809</strain>
    </source>
</reference>
<evidence type="ECO:0000313" key="4">
    <source>
        <dbReference type="Proteomes" id="UP000321291"/>
    </source>
</evidence>
<protein>
    <submittedName>
        <fullName evidence="3">Glucosidase</fullName>
    </submittedName>
</protein>
<feature type="region of interest" description="Disordered" evidence="1">
    <location>
        <begin position="1"/>
        <end position="47"/>
    </location>
</feature>
<evidence type="ECO:0000259" key="2">
    <source>
        <dbReference type="Pfam" id="PF22422"/>
    </source>
</evidence>
<dbReference type="RefSeq" id="WP_146784730.1">
    <property type="nucleotide sequence ID" value="NZ_CP042434.1"/>
</dbReference>
<gene>
    <name evidence="3" type="ORF">FSB73_16675</name>
</gene>
<dbReference type="AlphaFoldDB" id="A0A5B8VNI3"/>
<evidence type="ECO:0000313" key="3">
    <source>
        <dbReference type="EMBL" id="QEC73070.1"/>
    </source>
</evidence>